<feature type="region of interest" description="Disordered" evidence="1">
    <location>
        <begin position="84"/>
        <end position="123"/>
    </location>
</feature>
<dbReference type="Proteomes" id="UP000745764">
    <property type="component" value="Unassembled WGS sequence"/>
</dbReference>
<feature type="compositionally biased region" description="Low complexity" evidence="1">
    <location>
        <begin position="91"/>
        <end position="110"/>
    </location>
</feature>
<evidence type="ECO:0000313" key="2">
    <source>
        <dbReference type="EMBL" id="CAD0109982.1"/>
    </source>
</evidence>
<sequence>MPTDWKSTESMERLVAAIIASNGGKVSDNIITSSPFSLFVLTHIQVDNQAVARYFNETYDAIENRTRVYKKAAQALVKEAEDAGRMDMNMKKSAGGKKTTATPKKGGSSTPDCKISFPPTINA</sequence>
<dbReference type="EMBL" id="CAINUL010000005">
    <property type="protein sequence ID" value="CAD0109982.1"/>
    <property type="molecule type" value="Genomic_DNA"/>
</dbReference>
<evidence type="ECO:0000256" key="1">
    <source>
        <dbReference type="SAM" id="MobiDB-lite"/>
    </source>
</evidence>
<gene>
    <name evidence="2" type="ORF">AWRI4620_LOCUS4237</name>
</gene>
<comment type="caution">
    <text evidence="2">The sequence shown here is derived from an EMBL/GenBank/DDBJ whole genome shotgun (WGS) entry which is preliminary data.</text>
</comment>
<reference evidence="2" key="1">
    <citation type="submission" date="2020-06" db="EMBL/GenBank/DDBJ databases">
        <authorList>
            <person name="Onetto C."/>
        </authorList>
    </citation>
    <scope>NUCLEOTIDE SEQUENCE</scope>
</reference>
<organism evidence="2 3">
    <name type="scientific">Aureobasidium uvarum</name>
    <dbReference type="NCBI Taxonomy" id="2773716"/>
    <lineage>
        <taxon>Eukaryota</taxon>
        <taxon>Fungi</taxon>
        <taxon>Dikarya</taxon>
        <taxon>Ascomycota</taxon>
        <taxon>Pezizomycotina</taxon>
        <taxon>Dothideomycetes</taxon>
        <taxon>Dothideomycetidae</taxon>
        <taxon>Dothideales</taxon>
        <taxon>Saccotheciaceae</taxon>
        <taxon>Aureobasidium</taxon>
    </lineage>
</organism>
<keyword evidence="3" id="KW-1185">Reference proteome</keyword>
<protein>
    <submittedName>
        <fullName evidence="2">Uncharacterized protein</fullName>
    </submittedName>
</protein>
<proteinExistence type="predicted"/>
<dbReference type="AlphaFoldDB" id="A0A9N8PT96"/>
<accession>A0A9N8PT96</accession>
<name>A0A9N8PT96_9PEZI</name>
<evidence type="ECO:0000313" key="3">
    <source>
        <dbReference type="Proteomes" id="UP000745764"/>
    </source>
</evidence>
<dbReference type="OrthoDB" id="4828117at2759"/>